<organism evidence="3">
    <name type="scientific">Cladocopium goreaui</name>
    <dbReference type="NCBI Taxonomy" id="2562237"/>
    <lineage>
        <taxon>Eukaryota</taxon>
        <taxon>Sar</taxon>
        <taxon>Alveolata</taxon>
        <taxon>Dinophyceae</taxon>
        <taxon>Suessiales</taxon>
        <taxon>Symbiodiniaceae</taxon>
        <taxon>Cladocopium</taxon>
    </lineage>
</organism>
<reference evidence="3" key="1">
    <citation type="submission" date="2022-10" db="EMBL/GenBank/DDBJ databases">
        <authorList>
            <person name="Chen Y."/>
            <person name="Dougan E. K."/>
            <person name="Chan C."/>
            <person name="Rhodes N."/>
            <person name="Thang M."/>
        </authorList>
    </citation>
    <scope>NUCLEOTIDE SEQUENCE</scope>
</reference>
<proteinExistence type="predicted"/>
<evidence type="ECO:0000256" key="2">
    <source>
        <dbReference type="SAM" id="Phobius"/>
    </source>
</evidence>
<dbReference type="EMBL" id="CAMXCT020000475">
    <property type="protein sequence ID" value="CAL1132692.1"/>
    <property type="molecule type" value="Genomic_DNA"/>
</dbReference>
<evidence type="ECO:0000313" key="4">
    <source>
        <dbReference type="EMBL" id="CAL1132692.1"/>
    </source>
</evidence>
<feature type="compositionally biased region" description="Basic and acidic residues" evidence="1">
    <location>
        <begin position="141"/>
        <end position="150"/>
    </location>
</feature>
<keyword evidence="2" id="KW-1133">Transmembrane helix</keyword>
<reference evidence="4" key="2">
    <citation type="submission" date="2024-04" db="EMBL/GenBank/DDBJ databases">
        <authorList>
            <person name="Chen Y."/>
            <person name="Shah S."/>
            <person name="Dougan E. K."/>
            <person name="Thang M."/>
            <person name="Chan C."/>
        </authorList>
    </citation>
    <scope>NUCLEOTIDE SEQUENCE [LARGE SCALE GENOMIC DNA]</scope>
</reference>
<name>A0A9P1BU58_9DINO</name>
<comment type="caution">
    <text evidence="3">The sequence shown here is derived from an EMBL/GenBank/DDBJ whole genome shotgun (WGS) entry which is preliminary data.</text>
</comment>
<gene>
    <name evidence="3" type="ORF">C1SCF055_LOCUS7278</name>
</gene>
<keyword evidence="2" id="KW-0472">Membrane</keyword>
<dbReference type="AlphaFoldDB" id="A0A9P1BU58"/>
<dbReference type="EMBL" id="CAMXCT010000475">
    <property type="protein sequence ID" value="CAI3979317.1"/>
    <property type="molecule type" value="Genomic_DNA"/>
</dbReference>
<accession>A0A9P1BU58</accession>
<keyword evidence="2" id="KW-0812">Transmembrane</keyword>
<feature type="transmembrane region" description="Helical" evidence="2">
    <location>
        <begin position="108"/>
        <end position="128"/>
    </location>
</feature>
<evidence type="ECO:0008006" key="6">
    <source>
        <dbReference type="Google" id="ProtNLM"/>
    </source>
</evidence>
<protein>
    <recommendedName>
        <fullName evidence="6">Transmembrane protein</fullName>
    </recommendedName>
</protein>
<dbReference type="Proteomes" id="UP001152797">
    <property type="component" value="Unassembled WGS sequence"/>
</dbReference>
<dbReference type="EMBL" id="CAMXCT030000475">
    <property type="protein sequence ID" value="CAL4766629.1"/>
    <property type="molecule type" value="Genomic_DNA"/>
</dbReference>
<feature type="region of interest" description="Disordered" evidence="1">
    <location>
        <begin position="141"/>
        <end position="172"/>
    </location>
</feature>
<evidence type="ECO:0000256" key="1">
    <source>
        <dbReference type="SAM" id="MobiDB-lite"/>
    </source>
</evidence>
<keyword evidence="5" id="KW-1185">Reference proteome</keyword>
<feature type="transmembrane region" description="Helical" evidence="2">
    <location>
        <begin position="12"/>
        <end position="29"/>
    </location>
</feature>
<sequence length="185" mass="20750">MPAISRAKSLGIIAVALNAGVLLLFMVHLSPQLQVLLSDIFSDEEVDYMIPPDPDPLESLEDDTPVESVGSHILQTEAEIEWFADQAVHSFTKWKGVRHKEFWTPGPIWGGVFIVLTLFLNGVAPYVIRCYELQHQVEKEQAEASQDKDQTNSTESEPGKKAEDTEAQPCFRSTFGSHWQQLIDI</sequence>
<evidence type="ECO:0000313" key="5">
    <source>
        <dbReference type="Proteomes" id="UP001152797"/>
    </source>
</evidence>
<evidence type="ECO:0000313" key="3">
    <source>
        <dbReference type="EMBL" id="CAI3979317.1"/>
    </source>
</evidence>